<name>A0A9D4CDE0_DREPO</name>
<comment type="caution">
    <text evidence="1">The sequence shown here is derived from an EMBL/GenBank/DDBJ whole genome shotgun (WGS) entry which is preliminary data.</text>
</comment>
<organism evidence="1 2">
    <name type="scientific">Dreissena polymorpha</name>
    <name type="common">Zebra mussel</name>
    <name type="synonym">Mytilus polymorpha</name>
    <dbReference type="NCBI Taxonomy" id="45954"/>
    <lineage>
        <taxon>Eukaryota</taxon>
        <taxon>Metazoa</taxon>
        <taxon>Spiralia</taxon>
        <taxon>Lophotrochozoa</taxon>
        <taxon>Mollusca</taxon>
        <taxon>Bivalvia</taxon>
        <taxon>Autobranchia</taxon>
        <taxon>Heteroconchia</taxon>
        <taxon>Euheterodonta</taxon>
        <taxon>Imparidentia</taxon>
        <taxon>Neoheterodontei</taxon>
        <taxon>Myida</taxon>
        <taxon>Dreissenoidea</taxon>
        <taxon>Dreissenidae</taxon>
        <taxon>Dreissena</taxon>
    </lineage>
</organism>
<keyword evidence="2" id="KW-1185">Reference proteome</keyword>
<reference evidence="1" key="2">
    <citation type="submission" date="2020-11" db="EMBL/GenBank/DDBJ databases">
        <authorList>
            <person name="McCartney M.A."/>
            <person name="Auch B."/>
            <person name="Kono T."/>
            <person name="Mallez S."/>
            <person name="Becker A."/>
            <person name="Gohl D.M."/>
            <person name="Silverstein K.A.T."/>
            <person name="Koren S."/>
            <person name="Bechman K.B."/>
            <person name="Herman A."/>
            <person name="Abrahante J.E."/>
            <person name="Garbe J."/>
        </authorList>
    </citation>
    <scope>NUCLEOTIDE SEQUENCE</scope>
    <source>
        <strain evidence="1">Duluth1</strain>
        <tissue evidence="1">Whole animal</tissue>
    </source>
</reference>
<dbReference type="EMBL" id="JAIWYP010000013">
    <property type="protein sequence ID" value="KAH3722112.1"/>
    <property type="molecule type" value="Genomic_DNA"/>
</dbReference>
<proteinExistence type="predicted"/>
<evidence type="ECO:0000313" key="2">
    <source>
        <dbReference type="Proteomes" id="UP000828390"/>
    </source>
</evidence>
<gene>
    <name evidence="1" type="ORF">DPMN_065064</name>
</gene>
<protein>
    <submittedName>
        <fullName evidence="1">Uncharacterized protein</fullName>
    </submittedName>
</protein>
<reference evidence="1" key="1">
    <citation type="journal article" date="2019" name="bioRxiv">
        <title>The Genome of the Zebra Mussel, Dreissena polymorpha: A Resource for Invasive Species Research.</title>
        <authorList>
            <person name="McCartney M.A."/>
            <person name="Auch B."/>
            <person name="Kono T."/>
            <person name="Mallez S."/>
            <person name="Zhang Y."/>
            <person name="Obille A."/>
            <person name="Becker A."/>
            <person name="Abrahante J.E."/>
            <person name="Garbe J."/>
            <person name="Badalamenti J.P."/>
            <person name="Herman A."/>
            <person name="Mangelson H."/>
            <person name="Liachko I."/>
            <person name="Sullivan S."/>
            <person name="Sone E.D."/>
            <person name="Koren S."/>
            <person name="Silverstein K.A.T."/>
            <person name="Beckman K.B."/>
            <person name="Gohl D.M."/>
        </authorList>
    </citation>
    <scope>NUCLEOTIDE SEQUENCE</scope>
    <source>
        <strain evidence="1">Duluth1</strain>
        <tissue evidence="1">Whole animal</tissue>
    </source>
</reference>
<dbReference type="AlphaFoldDB" id="A0A9D4CDE0"/>
<dbReference type="Proteomes" id="UP000828390">
    <property type="component" value="Unassembled WGS sequence"/>
</dbReference>
<sequence length="113" mass="13285">MGISSHCLPGFQCSKKNKLILKRKISCHKKESPTKKNTRYCPTKESLCWNEKMHYVTDDKVILLRNCMQTKSHLKPTRYCLTQPPQQMNMTRLCLLLTEQPPRSRTTMQHHPT</sequence>
<evidence type="ECO:0000313" key="1">
    <source>
        <dbReference type="EMBL" id="KAH3722112.1"/>
    </source>
</evidence>
<accession>A0A9D4CDE0</accession>